<feature type="region of interest" description="Disordered" evidence="1">
    <location>
        <begin position="1"/>
        <end position="39"/>
    </location>
</feature>
<dbReference type="EMBL" id="JADWDJ010000004">
    <property type="protein sequence ID" value="KAG5282229.1"/>
    <property type="molecule type" value="Genomic_DNA"/>
</dbReference>
<evidence type="ECO:0000256" key="1">
    <source>
        <dbReference type="SAM" id="MobiDB-lite"/>
    </source>
</evidence>
<evidence type="ECO:0000313" key="3">
    <source>
        <dbReference type="Proteomes" id="UP000823561"/>
    </source>
</evidence>
<dbReference type="AlphaFoldDB" id="A0AAV6H4H8"/>
<gene>
    <name evidence="2" type="ORF">AALO_G00053700</name>
</gene>
<proteinExistence type="predicted"/>
<evidence type="ECO:0000313" key="2">
    <source>
        <dbReference type="EMBL" id="KAG5282229.1"/>
    </source>
</evidence>
<feature type="region of interest" description="Disordered" evidence="1">
    <location>
        <begin position="198"/>
        <end position="252"/>
    </location>
</feature>
<protein>
    <submittedName>
        <fullName evidence="2">Uncharacterized protein</fullName>
    </submittedName>
</protein>
<dbReference type="Proteomes" id="UP000823561">
    <property type="component" value="Chromosome 4"/>
</dbReference>
<organism evidence="2 3">
    <name type="scientific">Alosa alosa</name>
    <name type="common">allis shad</name>
    <dbReference type="NCBI Taxonomy" id="278164"/>
    <lineage>
        <taxon>Eukaryota</taxon>
        <taxon>Metazoa</taxon>
        <taxon>Chordata</taxon>
        <taxon>Craniata</taxon>
        <taxon>Vertebrata</taxon>
        <taxon>Euteleostomi</taxon>
        <taxon>Actinopterygii</taxon>
        <taxon>Neopterygii</taxon>
        <taxon>Teleostei</taxon>
        <taxon>Clupei</taxon>
        <taxon>Clupeiformes</taxon>
        <taxon>Clupeoidei</taxon>
        <taxon>Clupeidae</taxon>
        <taxon>Alosa</taxon>
    </lineage>
</organism>
<reference evidence="2" key="1">
    <citation type="submission" date="2020-10" db="EMBL/GenBank/DDBJ databases">
        <title>Chromosome-scale genome assembly of the Allis shad, Alosa alosa.</title>
        <authorList>
            <person name="Margot Z."/>
            <person name="Christophe K."/>
            <person name="Cabau C."/>
            <person name="Louis A."/>
            <person name="Berthelot C."/>
            <person name="Parey E."/>
            <person name="Roest Crollius H."/>
            <person name="Montfort J."/>
            <person name="Robinson-Rechavi M."/>
            <person name="Bucao C."/>
            <person name="Bouchez O."/>
            <person name="Gislard M."/>
            <person name="Lluch J."/>
            <person name="Milhes M."/>
            <person name="Lampietro C."/>
            <person name="Lopez Roques C."/>
            <person name="Donnadieu C."/>
            <person name="Braasch I."/>
            <person name="Desvignes T."/>
            <person name="Postlethwait J."/>
            <person name="Bobe J."/>
            <person name="Guiguen Y."/>
        </authorList>
    </citation>
    <scope>NUCLEOTIDE SEQUENCE</scope>
    <source>
        <strain evidence="2">M-15738</strain>
        <tissue evidence="2">Blood</tissue>
    </source>
</reference>
<accession>A0AAV6H4H8</accession>
<name>A0AAV6H4H8_9TELE</name>
<sequence length="252" mass="25712">MAGVEEEEERAAGAPGRSAMARWQAGAAAPEQHQRCRPATRWRCRTPRRARPVSISSGLNSEPDMADSPVVSAMAHVTSVMGSLSQSSVFMSEVSADPVYSMSPTGGANAHLLGTETTPGGLVLAVATDGHKFAFPGAVGLGEGAGADGLAMLTAGSVSEELVLSSSLDTTTIKLPEATMNFDPDCFLNNPKQGQTYGGSAMKIDGGSSGSASSSSGAGSSNGSLQHSPSMSDSSYGYSRPGEEHQDGGHFL</sequence>
<feature type="compositionally biased region" description="Low complexity" evidence="1">
    <location>
        <begin position="210"/>
        <end position="239"/>
    </location>
</feature>
<feature type="compositionally biased region" description="Basic and acidic residues" evidence="1">
    <location>
        <begin position="241"/>
        <end position="252"/>
    </location>
</feature>
<comment type="caution">
    <text evidence="2">The sequence shown here is derived from an EMBL/GenBank/DDBJ whole genome shotgun (WGS) entry which is preliminary data.</text>
</comment>
<keyword evidence="3" id="KW-1185">Reference proteome</keyword>